<gene>
    <name evidence="2" type="ORF">ACFQKB_26420</name>
</gene>
<sequence>MTVGTVLSIRRRATLGRPPEGCAPGLEDTPPNIARMHDYFLGGKDNYAADRNLAEQVLREAPAVAGMVAANRAFLRRSVRLLAERAGIRQFVDVGCGLPAGESVDALARRHAPDCRVAYVDNDPLVLSHARALLAVDGGTGAFGADLRAPGGVLAHPELGRLIDLGRPVAVLLMCVLHHVTDAEDPRGILETLVRSLPPGSRVVLSHAERTPQLDTMAALYGEAGVPFVPRTREAIGALVRGLGAVRPRQANLAHSVRDPATGDPTPLVGWVGRTPG</sequence>
<dbReference type="CDD" id="cd02440">
    <property type="entry name" value="AdoMet_MTases"/>
    <property type="match status" value="1"/>
</dbReference>
<keyword evidence="2" id="KW-0489">Methyltransferase</keyword>
<dbReference type="Pfam" id="PF04672">
    <property type="entry name" value="Methyltransf_19"/>
    <property type="match status" value="1"/>
</dbReference>
<organism evidence="2 3">
    <name type="scientific">Actinomadura yumaensis</name>
    <dbReference type="NCBI Taxonomy" id="111807"/>
    <lineage>
        <taxon>Bacteria</taxon>
        <taxon>Bacillati</taxon>
        <taxon>Actinomycetota</taxon>
        <taxon>Actinomycetes</taxon>
        <taxon>Streptosporangiales</taxon>
        <taxon>Thermomonosporaceae</taxon>
        <taxon>Actinomadura</taxon>
    </lineage>
</organism>
<dbReference type="SUPFAM" id="SSF53335">
    <property type="entry name" value="S-adenosyl-L-methionine-dependent methyltransferases"/>
    <property type="match status" value="1"/>
</dbReference>
<proteinExistence type="predicted"/>
<dbReference type="Proteomes" id="UP001596380">
    <property type="component" value="Unassembled WGS sequence"/>
</dbReference>
<dbReference type="EC" id="2.1.1.-" evidence="2"/>
<comment type="caution">
    <text evidence="2">The sequence shown here is derived from an EMBL/GenBank/DDBJ whole genome shotgun (WGS) entry which is preliminary data.</text>
</comment>
<dbReference type="Gene3D" id="3.40.50.150">
    <property type="entry name" value="Vaccinia Virus protein VP39"/>
    <property type="match status" value="1"/>
</dbReference>
<dbReference type="InterPro" id="IPR029063">
    <property type="entry name" value="SAM-dependent_MTases_sf"/>
</dbReference>
<evidence type="ECO:0000256" key="1">
    <source>
        <dbReference type="SAM" id="MobiDB-lite"/>
    </source>
</evidence>
<evidence type="ECO:0000313" key="2">
    <source>
        <dbReference type="EMBL" id="MFC6883319.1"/>
    </source>
</evidence>
<dbReference type="GO" id="GO:0032259">
    <property type="term" value="P:methylation"/>
    <property type="evidence" value="ECO:0007669"/>
    <property type="project" value="UniProtKB-KW"/>
</dbReference>
<dbReference type="RefSeq" id="WP_160822459.1">
    <property type="nucleotide sequence ID" value="NZ_JBHSXE010000001.1"/>
</dbReference>
<evidence type="ECO:0000313" key="3">
    <source>
        <dbReference type="Proteomes" id="UP001596380"/>
    </source>
</evidence>
<accession>A0ABW2CNX7</accession>
<protein>
    <submittedName>
        <fullName evidence="2">SAM-dependent methyltransferase</fullName>
        <ecNumber evidence="2">2.1.1.-</ecNumber>
    </submittedName>
</protein>
<dbReference type="InterPro" id="IPR006764">
    <property type="entry name" value="SAM_dep_MeTrfase_SAV2177_type"/>
</dbReference>
<dbReference type="EMBL" id="JBHSXS010000018">
    <property type="protein sequence ID" value="MFC6883319.1"/>
    <property type="molecule type" value="Genomic_DNA"/>
</dbReference>
<reference evidence="3" key="1">
    <citation type="journal article" date="2019" name="Int. J. Syst. Evol. Microbiol.">
        <title>The Global Catalogue of Microorganisms (GCM) 10K type strain sequencing project: providing services to taxonomists for standard genome sequencing and annotation.</title>
        <authorList>
            <consortium name="The Broad Institute Genomics Platform"/>
            <consortium name="The Broad Institute Genome Sequencing Center for Infectious Disease"/>
            <person name="Wu L."/>
            <person name="Ma J."/>
        </authorList>
    </citation>
    <scope>NUCLEOTIDE SEQUENCE [LARGE SCALE GENOMIC DNA]</scope>
    <source>
        <strain evidence="3">JCM 3369</strain>
    </source>
</reference>
<name>A0ABW2CNX7_9ACTN</name>
<dbReference type="GO" id="GO:0008168">
    <property type="term" value="F:methyltransferase activity"/>
    <property type="evidence" value="ECO:0007669"/>
    <property type="project" value="UniProtKB-KW"/>
</dbReference>
<feature type="region of interest" description="Disordered" evidence="1">
    <location>
        <begin position="258"/>
        <end position="277"/>
    </location>
</feature>
<dbReference type="PIRSF" id="PIRSF017393">
    <property type="entry name" value="MTase_SAV2177"/>
    <property type="match status" value="1"/>
</dbReference>
<keyword evidence="2" id="KW-0808">Transferase</keyword>
<keyword evidence="3" id="KW-1185">Reference proteome</keyword>